<evidence type="ECO:0000256" key="7">
    <source>
        <dbReference type="ARBA" id="ARBA00022723"/>
    </source>
</evidence>
<evidence type="ECO:0000256" key="3">
    <source>
        <dbReference type="ARBA" id="ARBA00022448"/>
    </source>
</evidence>
<sequence>MNASSTSAQDLAHATGVDEREVRAGQHTTSVYVYEAPVRLWHWVNAAAIFVLAVTGYFIGAPLPTMPGEASNSYVMGYIRFAHFASGYVLAVGLLGRAYWAIVGNHHARELFTIPVSSWAYWKEVVTMLKWYAFLIPSPGRYVGHNPMARLMMFLLFLLNAVFMCVTGFALYGEGTGAGSWAHAAFGWVIPLFGQSQDVHTWHHFGMWLMIIFVVLHVYAAVREDIMGRQSIISTMISGFRTFKD</sequence>
<dbReference type="InterPro" id="IPR000516">
    <property type="entry name" value="Ni-dep_Hydgase_cyt-B"/>
</dbReference>
<dbReference type="GO" id="GO:0009055">
    <property type="term" value="F:electron transfer activity"/>
    <property type="evidence" value="ECO:0007669"/>
    <property type="project" value="InterPro"/>
</dbReference>
<keyword evidence="11 12" id="KW-0472">Membrane</keyword>
<evidence type="ECO:0000259" key="13">
    <source>
        <dbReference type="Pfam" id="PF01292"/>
    </source>
</evidence>
<dbReference type="InterPro" id="IPR016174">
    <property type="entry name" value="Di-haem_cyt_TM"/>
</dbReference>
<dbReference type="SUPFAM" id="SSF81342">
    <property type="entry name" value="Transmembrane di-heme cytochromes"/>
    <property type="match status" value="1"/>
</dbReference>
<keyword evidence="3" id="KW-0813">Transport</keyword>
<feature type="transmembrane region" description="Helical" evidence="12">
    <location>
        <begin position="40"/>
        <end position="60"/>
    </location>
</feature>
<organism evidence="14 15">
    <name type="scientific">Aquabacterium olei</name>
    <dbReference type="NCBI Taxonomy" id="1296669"/>
    <lineage>
        <taxon>Bacteria</taxon>
        <taxon>Pseudomonadati</taxon>
        <taxon>Pseudomonadota</taxon>
        <taxon>Betaproteobacteria</taxon>
        <taxon>Burkholderiales</taxon>
        <taxon>Aquabacterium</taxon>
    </lineage>
</organism>
<evidence type="ECO:0000256" key="6">
    <source>
        <dbReference type="ARBA" id="ARBA00022692"/>
    </source>
</evidence>
<comment type="similarity">
    <text evidence="2">Belongs to the HupC/HyaC/HydC family.</text>
</comment>
<accession>A0A2U8FNA3</accession>
<keyword evidence="5" id="KW-0349">Heme</keyword>
<dbReference type="InterPro" id="IPR051542">
    <property type="entry name" value="Hydrogenase_cytochrome"/>
</dbReference>
<keyword evidence="4" id="KW-1003">Cell membrane</keyword>
<evidence type="ECO:0000313" key="14">
    <source>
        <dbReference type="EMBL" id="AWI52505.1"/>
    </source>
</evidence>
<keyword evidence="7" id="KW-0479">Metal-binding</keyword>
<gene>
    <name evidence="14" type="primary">cybH</name>
    <name evidence="14" type="ORF">DEH84_02995</name>
</gene>
<keyword evidence="9 12" id="KW-1133">Transmembrane helix</keyword>
<dbReference type="GO" id="GO:0022904">
    <property type="term" value="P:respiratory electron transport chain"/>
    <property type="evidence" value="ECO:0007669"/>
    <property type="project" value="InterPro"/>
</dbReference>
<evidence type="ECO:0000256" key="9">
    <source>
        <dbReference type="ARBA" id="ARBA00022989"/>
    </source>
</evidence>
<reference evidence="14 15" key="1">
    <citation type="submission" date="2018-05" db="EMBL/GenBank/DDBJ databases">
        <title>complete genome sequence of Aquabacterium olei NBRC 110486.</title>
        <authorList>
            <person name="Tang B."/>
            <person name="Chang J."/>
            <person name="Zhang L."/>
            <person name="Yang H."/>
        </authorList>
    </citation>
    <scope>NUCLEOTIDE SEQUENCE [LARGE SCALE GENOMIC DNA]</scope>
    <source>
        <strain evidence="14 15">NBRC 110486</strain>
    </source>
</reference>
<dbReference type="Gene3D" id="1.20.950.20">
    <property type="entry name" value="Transmembrane di-heme cytochromes, Chain C"/>
    <property type="match status" value="1"/>
</dbReference>
<feature type="domain" description="Cytochrome b561 bacterial/Ni-hydrogenase" evidence="13">
    <location>
        <begin position="33"/>
        <end position="239"/>
    </location>
</feature>
<evidence type="ECO:0000313" key="15">
    <source>
        <dbReference type="Proteomes" id="UP000244892"/>
    </source>
</evidence>
<dbReference type="PANTHER" id="PTHR30485:SF0">
    <property type="entry name" value="NI_FE-HYDROGENASE 1 B-TYPE CYTOCHROME SUBUNIT-RELATED"/>
    <property type="match status" value="1"/>
</dbReference>
<dbReference type="FunFam" id="1.20.950.20:FF:000003">
    <property type="entry name" value="Ni/Fe-hydrogenase 1 b-type cytochrome subunit"/>
    <property type="match status" value="1"/>
</dbReference>
<evidence type="ECO:0000256" key="2">
    <source>
        <dbReference type="ARBA" id="ARBA00008622"/>
    </source>
</evidence>
<dbReference type="PANTHER" id="PTHR30485">
    <property type="entry name" value="NI/FE-HYDROGENASE 1 B-TYPE CYTOCHROME SUBUNIT"/>
    <property type="match status" value="1"/>
</dbReference>
<dbReference type="InterPro" id="IPR011577">
    <property type="entry name" value="Cyt_b561_bac/Ni-Hgenase"/>
</dbReference>
<keyword evidence="8" id="KW-0249">Electron transport</keyword>
<feature type="transmembrane region" description="Helical" evidence="12">
    <location>
        <begin position="81"/>
        <end position="100"/>
    </location>
</feature>
<evidence type="ECO:0000256" key="8">
    <source>
        <dbReference type="ARBA" id="ARBA00022982"/>
    </source>
</evidence>
<keyword evidence="10" id="KW-0408">Iron</keyword>
<dbReference type="GO" id="GO:0005886">
    <property type="term" value="C:plasma membrane"/>
    <property type="evidence" value="ECO:0007669"/>
    <property type="project" value="UniProtKB-SubCell"/>
</dbReference>
<protein>
    <submittedName>
        <fullName evidence="14">Ni/Fe-hydrogenase, b-type cytochrome subunit</fullName>
    </submittedName>
</protein>
<dbReference type="OrthoDB" id="197262at2"/>
<keyword evidence="15" id="KW-1185">Reference proteome</keyword>
<dbReference type="Pfam" id="PF01292">
    <property type="entry name" value="Ni_hydr_CYTB"/>
    <property type="match status" value="1"/>
</dbReference>
<feature type="transmembrane region" description="Helical" evidence="12">
    <location>
        <begin position="151"/>
        <end position="172"/>
    </location>
</feature>
<dbReference type="GO" id="GO:0005506">
    <property type="term" value="F:iron ion binding"/>
    <property type="evidence" value="ECO:0007669"/>
    <property type="project" value="InterPro"/>
</dbReference>
<evidence type="ECO:0000256" key="11">
    <source>
        <dbReference type="ARBA" id="ARBA00023136"/>
    </source>
</evidence>
<evidence type="ECO:0000256" key="12">
    <source>
        <dbReference type="SAM" id="Phobius"/>
    </source>
</evidence>
<feature type="transmembrane region" description="Helical" evidence="12">
    <location>
        <begin position="202"/>
        <end position="222"/>
    </location>
</feature>
<comment type="subcellular location">
    <subcellularLocation>
        <location evidence="1">Cell membrane</location>
        <topology evidence="1">Multi-pass membrane protein</topology>
    </subcellularLocation>
</comment>
<evidence type="ECO:0000256" key="5">
    <source>
        <dbReference type="ARBA" id="ARBA00022617"/>
    </source>
</evidence>
<dbReference type="AlphaFoldDB" id="A0A2U8FNA3"/>
<dbReference type="Proteomes" id="UP000244892">
    <property type="component" value="Chromosome"/>
</dbReference>
<dbReference type="GO" id="GO:0020037">
    <property type="term" value="F:heme binding"/>
    <property type="evidence" value="ECO:0007669"/>
    <property type="project" value="TreeGrafter"/>
</dbReference>
<dbReference type="RefSeq" id="WP_109034648.1">
    <property type="nucleotide sequence ID" value="NZ_CP029210.1"/>
</dbReference>
<dbReference type="NCBIfam" id="TIGR02125">
    <property type="entry name" value="CytB-hydogenase"/>
    <property type="match status" value="1"/>
</dbReference>
<evidence type="ECO:0000256" key="1">
    <source>
        <dbReference type="ARBA" id="ARBA00004651"/>
    </source>
</evidence>
<name>A0A2U8FNA3_9BURK</name>
<dbReference type="PRINTS" id="PR00161">
    <property type="entry name" value="NIHGNASECYTB"/>
</dbReference>
<dbReference type="KEGG" id="aon:DEH84_02995"/>
<evidence type="ECO:0000256" key="10">
    <source>
        <dbReference type="ARBA" id="ARBA00023004"/>
    </source>
</evidence>
<keyword evidence="6 12" id="KW-0812">Transmembrane</keyword>
<evidence type="ECO:0000256" key="4">
    <source>
        <dbReference type="ARBA" id="ARBA00022475"/>
    </source>
</evidence>
<dbReference type="EMBL" id="CP029210">
    <property type="protein sequence ID" value="AWI52505.1"/>
    <property type="molecule type" value="Genomic_DNA"/>
</dbReference>
<proteinExistence type="inferred from homology"/>